<evidence type="ECO:0000313" key="2">
    <source>
        <dbReference type="EMBL" id="CAK9162231.1"/>
    </source>
</evidence>
<proteinExistence type="predicted"/>
<name>A0ABC8SYH5_9AQUA</name>
<accession>A0ABC8SYH5</accession>
<dbReference type="AlphaFoldDB" id="A0ABC8SYH5"/>
<dbReference type="Proteomes" id="UP001642360">
    <property type="component" value="Unassembled WGS sequence"/>
</dbReference>
<reference evidence="2 3" key="1">
    <citation type="submission" date="2024-02" db="EMBL/GenBank/DDBJ databases">
        <authorList>
            <person name="Vignale AGUSTIN F."/>
            <person name="Sosa J E."/>
            <person name="Modenutti C."/>
        </authorList>
    </citation>
    <scope>NUCLEOTIDE SEQUENCE [LARGE SCALE GENOMIC DNA]</scope>
</reference>
<dbReference type="EMBL" id="CAUOFW020003824">
    <property type="protein sequence ID" value="CAK9162231.1"/>
    <property type="molecule type" value="Genomic_DNA"/>
</dbReference>
<protein>
    <submittedName>
        <fullName evidence="2">Uncharacterized protein</fullName>
    </submittedName>
</protein>
<comment type="caution">
    <text evidence="2">The sequence shown here is derived from an EMBL/GenBank/DDBJ whole genome shotgun (WGS) entry which is preliminary data.</text>
</comment>
<keyword evidence="3" id="KW-1185">Reference proteome</keyword>
<evidence type="ECO:0000313" key="3">
    <source>
        <dbReference type="Proteomes" id="UP001642360"/>
    </source>
</evidence>
<feature type="non-terminal residue" evidence="2">
    <location>
        <position position="54"/>
    </location>
</feature>
<organism evidence="2 3">
    <name type="scientific">Ilex paraguariensis</name>
    <name type="common">yerba mate</name>
    <dbReference type="NCBI Taxonomy" id="185542"/>
    <lineage>
        <taxon>Eukaryota</taxon>
        <taxon>Viridiplantae</taxon>
        <taxon>Streptophyta</taxon>
        <taxon>Embryophyta</taxon>
        <taxon>Tracheophyta</taxon>
        <taxon>Spermatophyta</taxon>
        <taxon>Magnoliopsida</taxon>
        <taxon>eudicotyledons</taxon>
        <taxon>Gunneridae</taxon>
        <taxon>Pentapetalae</taxon>
        <taxon>asterids</taxon>
        <taxon>campanulids</taxon>
        <taxon>Aquifoliales</taxon>
        <taxon>Aquifoliaceae</taxon>
        <taxon>Ilex</taxon>
    </lineage>
</organism>
<evidence type="ECO:0000256" key="1">
    <source>
        <dbReference type="SAM" id="MobiDB-lite"/>
    </source>
</evidence>
<feature type="region of interest" description="Disordered" evidence="1">
    <location>
        <begin position="33"/>
        <end position="54"/>
    </location>
</feature>
<gene>
    <name evidence="2" type="ORF">ILEXP_LOCUS31081</name>
</gene>
<sequence length="54" mass="5760">MVMGETAAILGQQSEDIAGNNANMMNTGLLKNCTQQGVVGHGDTPTSRKQRKKK</sequence>